<proteinExistence type="predicted"/>
<accession>A0A2J7PW39</accession>
<gene>
    <name evidence="1" type="ORF">B7P43_G05249</name>
</gene>
<sequence>MRWAGHVARMVEKRNTYRILAGMPEGKGPLGRPSRRCVDNIKRDLREIGWDGLD</sequence>
<dbReference type="EMBL" id="NEVH01020938">
    <property type="protein sequence ID" value="PNF20530.1"/>
    <property type="molecule type" value="Genomic_DNA"/>
</dbReference>
<keyword evidence="2" id="KW-1185">Reference proteome</keyword>
<evidence type="ECO:0000313" key="2">
    <source>
        <dbReference type="Proteomes" id="UP000235965"/>
    </source>
</evidence>
<evidence type="ECO:0000313" key="1">
    <source>
        <dbReference type="EMBL" id="PNF20530.1"/>
    </source>
</evidence>
<dbReference type="Proteomes" id="UP000235965">
    <property type="component" value="Unassembled WGS sequence"/>
</dbReference>
<dbReference type="AlphaFoldDB" id="A0A2J7PW39"/>
<name>A0A2J7PW39_9NEOP</name>
<protein>
    <submittedName>
        <fullName evidence="1">Uncharacterized protein</fullName>
    </submittedName>
</protein>
<dbReference type="InParanoid" id="A0A2J7PW39"/>
<comment type="caution">
    <text evidence="1">The sequence shown here is derived from an EMBL/GenBank/DDBJ whole genome shotgun (WGS) entry which is preliminary data.</text>
</comment>
<organism evidence="1 2">
    <name type="scientific">Cryptotermes secundus</name>
    <dbReference type="NCBI Taxonomy" id="105785"/>
    <lineage>
        <taxon>Eukaryota</taxon>
        <taxon>Metazoa</taxon>
        <taxon>Ecdysozoa</taxon>
        <taxon>Arthropoda</taxon>
        <taxon>Hexapoda</taxon>
        <taxon>Insecta</taxon>
        <taxon>Pterygota</taxon>
        <taxon>Neoptera</taxon>
        <taxon>Polyneoptera</taxon>
        <taxon>Dictyoptera</taxon>
        <taxon>Blattodea</taxon>
        <taxon>Blattoidea</taxon>
        <taxon>Termitoidae</taxon>
        <taxon>Kalotermitidae</taxon>
        <taxon>Cryptotermitinae</taxon>
        <taxon>Cryptotermes</taxon>
    </lineage>
</organism>
<reference evidence="1 2" key="1">
    <citation type="submission" date="2017-12" db="EMBL/GenBank/DDBJ databases">
        <title>Hemimetabolous genomes reveal molecular basis of termite eusociality.</title>
        <authorList>
            <person name="Harrison M.C."/>
            <person name="Jongepier E."/>
            <person name="Robertson H.M."/>
            <person name="Arning N."/>
            <person name="Bitard-Feildel T."/>
            <person name="Chao H."/>
            <person name="Childers C.P."/>
            <person name="Dinh H."/>
            <person name="Doddapaneni H."/>
            <person name="Dugan S."/>
            <person name="Gowin J."/>
            <person name="Greiner C."/>
            <person name="Han Y."/>
            <person name="Hu H."/>
            <person name="Hughes D.S.T."/>
            <person name="Huylmans A.-K."/>
            <person name="Kemena C."/>
            <person name="Kremer L.P.M."/>
            <person name="Lee S.L."/>
            <person name="Lopez-Ezquerra A."/>
            <person name="Mallet L."/>
            <person name="Monroy-Kuhn J.M."/>
            <person name="Moser A."/>
            <person name="Murali S.C."/>
            <person name="Muzny D.M."/>
            <person name="Otani S."/>
            <person name="Piulachs M.-D."/>
            <person name="Poelchau M."/>
            <person name="Qu J."/>
            <person name="Schaub F."/>
            <person name="Wada-Katsumata A."/>
            <person name="Worley K.C."/>
            <person name="Xie Q."/>
            <person name="Ylla G."/>
            <person name="Poulsen M."/>
            <person name="Gibbs R.A."/>
            <person name="Schal C."/>
            <person name="Richards S."/>
            <person name="Belles X."/>
            <person name="Korb J."/>
            <person name="Bornberg-Bauer E."/>
        </authorList>
    </citation>
    <scope>NUCLEOTIDE SEQUENCE [LARGE SCALE GENOMIC DNA]</scope>
    <source>
        <tissue evidence="1">Whole body</tissue>
    </source>
</reference>